<protein>
    <submittedName>
        <fullName evidence="1">Uncharacterized protein</fullName>
    </submittedName>
</protein>
<name>A0AAF0UA41_SOLVR</name>
<evidence type="ECO:0000313" key="2">
    <source>
        <dbReference type="Proteomes" id="UP001234989"/>
    </source>
</evidence>
<keyword evidence="2" id="KW-1185">Reference proteome</keyword>
<dbReference type="AlphaFoldDB" id="A0AAF0UA41"/>
<organism evidence="1 2">
    <name type="scientific">Solanum verrucosum</name>
    <dbReference type="NCBI Taxonomy" id="315347"/>
    <lineage>
        <taxon>Eukaryota</taxon>
        <taxon>Viridiplantae</taxon>
        <taxon>Streptophyta</taxon>
        <taxon>Embryophyta</taxon>
        <taxon>Tracheophyta</taxon>
        <taxon>Spermatophyta</taxon>
        <taxon>Magnoliopsida</taxon>
        <taxon>eudicotyledons</taxon>
        <taxon>Gunneridae</taxon>
        <taxon>Pentapetalae</taxon>
        <taxon>asterids</taxon>
        <taxon>lamiids</taxon>
        <taxon>Solanales</taxon>
        <taxon>Solanaceae</taxon>
        <taxon>Solanoideae</taxon>
        <taxon>Solaneae</taxon>
        <taxon>Solanum</taxon>
    </lineage>
</organism>
<dbReference type="EMBL" id="CP133619">
    <property type="protein sequence ID" value="WMV41861.1"/>
    <property type="molecule type" value="Genomic_DNA"/>
</dbReference>
<dbReference type="Proteomes" id="UP001234989">
    <property type="component" value="Chromosome 8"/>
</dbReference>
<gene>
    <name evidence="1" type="ORF">MTR67_035246</name>
</gene>
<accession>A0AAF0UA41</accession>
<reference evidence="1" key="1">
    <citation type="submission" date="2023-08" db="EMBL/GenBank/DDBJ databases">
        <title>A de novo genome assembly of Solanum verrucosum Schlechtendal, a Mexican diploid species geographically isolated from the other diploid A-genome species in potato relatives.</title>
        <authorList>
            <person name="Hosaka K."/>
        </authorList>
    </citation>
    <scope>NUCLEOTIDE SEQUENCE</scope>
    <source>
        <tissue evidence="1">Young leaves</tissue>
    </source>
</reference>
<evidence type="ECO:0000313" key="1">
    <source>
        <dbReference type="EMBL" id="WMV41861.1"/>
    </source>
</evidence>
<proteinExistence type="predicted"/>
<sequence length="96" mass="10773">MKDGSSLSSKILWGVTRNSHSSSSMVPQGVLLSVNEGMRLHSCIAQVDFEREHDSFKLMLCFRIPLTCSYIPRTAIWPASSHDANTGIQDHQQELR</sequence>